<dbReference type="EMBL" id="JAPWTJ010000193">
    <property type="protein sequence ID" value="KAJ8981249.1"/>
    <property type="molecule type" value="Genomic_DNA"/>
</dbReference>
<name>A0ABQ9JUH6_9CUCU</name>
<evidence type="ECO:0000256" key="9">
    <source>
        <dbReference type="SAM" id="SignalP"/>
    </source>
</evidence>
<gene>
    <name evidence="10" type="ORF">NQ317_005764</name>
</gene>
<comment type="caution">
    <text evidence="10">The sequence shown here is derived from an EMBL/GenBank/DDBJ whole genome shotgun (WGS) entry which is preliminary data.</text>
</comment>
<keyword evidence="4 9" id="KW-0732">Signal</keyword>
<feature type="signal peptide" evidence="9">
    <location>
        <begin position="1"/>
        <end position="24"/>
    </location>
</feature>
<evidence type="ECO:0008006" key="12">
    <source>
        <dbReference type="Google" id="ProtNLM"/>
    </source>
</evidence>
<evidence type="ECO:0000256" key="8">
    <source>
        <dbReference type="ARBA" id="ARBA00023288"/>
    </source>
</evidence>
<accession>A0ABQ9JUH6</accession>
<comment type="subcellular location">
    <subcellularLocation>
        <location evidence="1">Membrane</location>
        <topology evidence="1">Lipid-anchor</topology>
        <topology evidence="1">GPI-anchor</topology>
    </subcellularLocation>
</comment>
<evidence type="ECO:0000256" key="3">
    <source>
        <dbReference type="ARBA" id="ARBA00022692"/>
    </source>
</evidence>
<evidence type="ECO:0000313" key="10">
    <source>
        <dbReference type="EMBL" id="KAJ8981249.1"/>
    </source>
</evidence>
<keyword evidence="3" id="KW-0812">Transmembrane</keyword>
<evidence type="ECO:0000256" key="5">
    <source>
        <dbReference type="ARBA" id="ARBA00022989"/>
    </source>
</evidence>
<keyword evidence="7" id="KW-0325">Glycoprotein</keyword>
<keyword evidence="5" id="KW-1133">Transmembrane helix</keyword>
<evidence type="ECO:0000256" key="6">
    <source>
        <dbReference type="ARBA" id="ARBA00023136"/>
    </source>
</evidence>
<proteinExistence type="predicted"/>
<evidence type="ECO:0000256" key="4">
    <source>
        <dbReference type="ARBA" id="ARBA00022729"/>
    </source>
</evidence>
<dbReference type="Pfam" id="PF17064">
    <property type="entry name" value="QVR"/>
    <property type="match status" value="1"/>
</dbReference>
<protein>
    <recommendedName>
        <fullName evidence="12">Protein sleepless</fullName>
    </recommendedName>
</protein>
<evidence type="ECO:0000256" key="2">
    <source>
        <dbReference type="ARBA" id="ARBA00022622"/>
    </source>
</evidence>
<reference evidence="10" key="1">
    <citation type="journal article" date="2023" name="Insect Mol. Biol.">
        <title>Genome sequencing provides insights into the evolution of gene families encoding plant cell wall-degrading enzymes in longhorned beetles.</title>
        <authorList>
            <person name="Shin N.R."/>
            <person name="Okamura Y."/>
            <person name="Kirsch R."/>
            <person name="Pauchet Y."/>
        </authorList>
    </citation>
    <scope>NUCLEOTIDE SEQUENCE</scope>
    <source>
        <strain evidence="10">MMC_N1</strain>
    </source>
</reference>
<dbReference type="Proteomes" id="UP001162164">
    <property type="component" value="Unassembled WGS sequence"/>
</dbReference>
<keyword evidence="8" id="KW-0449">Lipoprotein</keyword>
<keyword evidence="6" id="KW-0472">Membrane</keyword>
<keyword evidence="11" id="KW-1185">Reference proteome</keyword>
<evidence type="ECO:0000256" key="1">
    <source>
        <dbReference type="ARBA" id="ARBA00004589"/>
    </source>
</evidence>
<keyword evidence="2" id="KW-0336">GPI-anchor</keyword>
<sequence>MCTVLPKLICLGAVFIFLFVQSGALDCYICVSSLDANGDACIDPIDTSVVTTVNCESIIDPNGAPRSIVVPICAKLAFTSANVTITERGCMFKNKVNEDTCSILESELTNHQQIDAFECKTCSNDLCNTF</sequence>
<dbReference type="PANTHER" id="PTHR33562">
    <property type="entry name" value="ATILLA, ISOFORM B-RELATED-RELATED"/>
    <property type="match status" value="1"/>
</dbReference>
<evidence type="ECO:0000313" key="11">
    <source>
        <dbReference type="Proteomes" id="UP001162164"/>
    </source>
</evidence>
<dbReference type="InterPro" id="IPR050975">
    <property type="entry name" value="Sleep_regulator"/>
</dbReference>
<organism evidence="10 11">
    <name type="scientific">Molorchus minor</name>
    <dbReference type="NCBI Taxonomy" id="1323400"/>
    <lineage>
        <taxon>Eukaryota</taxon>
        <taxon>Metazoa</taxon>
        <taxon>Ecdysozoa</taxon>
        <taxon>Arthropoda</taxon>
        <taxon>Hexapoda</taxon>
        <taxon>Insecta</taxon>
        <taxon>Pterygota</taxon>
        <taxon>Neoptera</taxon>
        <taxon>Endopterygota</taxon>
        <taxon>Coleoptera</taxon>
        <taxon>Polyphaga</taxon>
        <taxon>Cucujiformia</taxon>
        <taxon>Chrysomeloidea</taxon>
        <taxon>Cerambycidae</taxon>
        <taxon>Lamiinae</taxon>
        <taxon>Monochamini</taxon>
        <taxon>Molorchus</taxon>
    </lineage>
</organism>
<evidence type="ECO:0000256" key="7">
    <source>
        <dbReference type="ARBA" id="ARBA00023180"/>
    </source>
</evidence>
<feature type="chain" id="PRO_5046771911" description="Protein sleepless" evidence="9">
    <location>
        <begin position="25"/>
        <end position="130"/>
    </location>
</feature>
<dbReference type="InterPro" id="IPR031424">
    <property type="entry name" value="QVR-like"/>
</dbReference>